<name>A0A430G132_9SPHN</name>
<reference evidence="1 2" key="1">
    <citation type="submission" date="2018-07" db="EMBL/GenBank/DDBJ databases">
        <title>Genomic and Epidemiologic Investigation of an Indolent Hospital Outbreak.</title>
        <authorList>
            <person name="Johnson R.C."/>
            <person name="Deming C."/>
            <person name="Conlan S."/>
            <person name="Zellmer C.J."/>
            <person name="Michelin A.V."/>
            <person name="Lee-Lin S."/>
            <person name="Thomas P.J."/>
            <person name="Park M."/>
            <person name="Weingarten R.A."/>
            <person name="Less J."/>
            <person name="Dekker J.P."/>
            <person name="Frank K.M."/>
            <person name="Musser K.A."/>
            <person name="Mcquiston J.R."/>
            <person name="Henderson D.K."/>
            <person name="Lau A.F."/>
            <person name="Palmore T.N."/>
            <person name="Segre J.A."/>
        </authorList>
    </citation>
    <scope>NUCLEOTIDE SEQUENCE [LARGE SCALE GENOMIC DNA]</scope>
    <source>
        <strain evidence="1 2">SK-CDC1_0717</strain>
    </source>
</reference>
<dbReference type="EMBL" id="QQYZ01000015">
    <property type="protein sequence ID" value="RSY81077.1"/>
    <property type="molecule type" value="Genomic_DNA"/>
</dbReference>
<protein>
    <submittedName>
        <fullName evidence="1">Uncharacterized protein</fullName>
    </submittedName>
</protein>
<evidence type="ECO:0000313" key="1">
    <source>
        <dbReference type="EMBL" id="RSY81077.1"/>
    </source>
</evidence>
<sequence length="216" mass="24178">MWSEISAAIGAATSANLSAASAGNDLYECYIWSLVLDAARREGAMIRLMTRHGAPANRFYFRTSPSSIFSTAHDYCHAEIRFPRAPVLEAHIGIYVSGKSRVNHECDVAVVYQDEANTCRANNVHPRSSKVLMSAECKYYLSSTLGVDLGRSFLGLIDDIYADGRFFISTQNTGSIDKLFSRHRKEYEIGLSPLSPDRETRLRGSFEKIFRNFCAR</sequence>
<proteinExistence type="predicted"/>
<accession>A0A430G132</accession>
<dbReference type="Proteomes" id="UP000287746">
    <property type="component" value="Unassembled WGS sequence"/>
</dbReference>
<organism evidence="1 2">
    <name type="scientific">Sphingomonas koreensis</name>
    <dbReference type="NCBI Taxonomy" id="93064"/>
    <lineage>
        <taxon>Bacteria</taxon>
        <taxon>Pseudomonadati</taxon>
        <taxon>Pseudomonadota</taxon>
        <taxon>Alphaproteobacteria</taxon>
        <taxon>Sphingomonadales</taxon>
        <taxon>Sphingomonadaceae</taxon>
        <taxon>Sphingomonas</taxon>
    </lineage>
</organism>
<gene>
    <name evidence="1" type="ORF">DAH66_15405</name>
</gene>
<comment type="caution">
    <text evidence="1">The sequence shown here is derived from an EMBL/GenBank/DDBJ whole genome shotgun (WGS) entry which is preliminary data.</text>
</comment>
<evidence type="ECO:0000313" key="2">
    <source>
        <dbReference type="Proteomes" id="UP000287746"/>
    </source>
</evidence>
<dbReference type="AlphaFoldDB" id="A0A430G132"/>